<evidence type="ECO:0000256" key="2">
    <source>
        <dbReference type="ARBA" id="ARBA00007112"/>
    </source>
</evidence>
<feature type="compositionally biased region" description="Basic and acidic residues" evidence="7">
    <location>
        <begin position="566"/>
        <end position="588"/>
    </location>
</feature>
<dbReference type="PANTHER" id="PTHR12239:SF41">
    <property type="entry name" value="MEMBRANE ASSOCIATED PROTEIN, PUTATIVE-RELATED"/>
    <property type="match status" value="1"/>
</dbReference>
<feature type="compositionally biased region" description="Low complexity" evidence="7">
    <location>
        <begin position="182"/>
        <end position="216"/>
    </location>
</feature>
<dbReference type="Pfam" id="PF13945">
    <property type="entry name" value="NST1"/>
    <property type="match status" value="1"/>
</dbReference>
<feature type="compositionally biased region" description="Acidic residues" evidence="7">
    <location>
        <begin position="159"/>
        <end position="175"/>
    </location>
</feature>
<evidence type="ECO:0000256" key="3">
    <source>
        <dbReference type="ARBA" id="ARBA00015112"/>
    </source>
</evidence>
<feature type="compositionally biased region" description="Basic residues" evidence="7">
    <location>
        <begin position="99"/>
        <end position="110"/>
    </location>
</feature>
<name>A0ABQ7K406_9FUNG</name>
<feature type="compositionally biased region" description="Basic and acidic residues" evidence="7">
    <location>
        <begin position="265"/>
        <end position="281"/>
    </location>
</feature>
<feature type="region of interest" description="Disordered" evidence="7">
    <location>
        <begin position="1253"/>
        <end position="1376"/>
    </location>
</feature>
<feature type="region of interest" description="Disordered" evidence="7">
    <location>
        <begin position="1"/>
        <end position="284"/>
    </location>
</feature>
<evidence type="ECO:0000256" key="7">
    <source>
        <dbReference type="SAM" id="MobiDB-lite"/>
    </source>
</evidence>
<evidence type="ECO:0000256" key="1">
    <source>
        <dbReference type="ARBA" id="ARBA00004496"/>
    </source>
</evidence>
<feature type="compositionally biased region" description="Basic residues" evidence="7">
    <location>
        <begin position="217"/>
        <end position="228"/>
    </location>
</feature>
<dbReference type="Proteomes" id="UP001194696">
    <property type="component" value="Unassembled WGS sequence"/>
</dbReference>
<feature type="region of interest" description="Disordered" evidence="7">
    <location>
        <begin position="492"/>
        <end position="530"/>
    </location>
</feature>
<feature type="compositionally biased region" description="Low complexity" evidence="7">
    <location>
        <begin position="1253"/>
        <end position="1267"/>
    </location>
</feature>
<dbReference type="PANTHER" id="PTHR12239">
    <property type="entry name" value="PROTEIN CBG20215-RELATED"/>
    <property type="match status" value="1"/>
</dbReference>
<feature type="compositionally biased region" description="Low complexity" evidence="7">
    <location>
        <begin position="932"/>
        <end position="945"/>
    </location>
</feature>
<feature type="compositionally biased region" description="Low complexity" evidence="7">
    <location>
        <begin position="862"/>
        <end position="877"/>
    </location>
</feature>
<protein>
    <recommendedName>
        <fullName evidence="4">Stress response protein NST1</fullName>
    </recommendedName>
    <alternativeName>
        <fullName evidence="3">Stress response protein nst1</fullName>
    </alternativeName>
</protein>
<reference evidence="8 9" key="1">
    <citation type="journal article" date="2020" name="Fungal Divers.">
        <title>Resolving the Mortierellaceae phylogeny through synthesis of multi-gene phylogenetics and phylogenomics.</title>
        <authorList>
            <person name="Vandepol N."/>
            <person name="Liber J."/>
            <person name="Desiro A."/>
            <person name="Na H."/>
            <person name="Kennedy M."/>
            <person name="Barry K."/>
            <person name="Grigoriev I.V."/>
            <person name="Miller A.N."/>
            <person name="O'Donnell K."/>
            <person name="Stajich J.E."/>
            <person name="Bonito G."/>
        </authorList>
    </citation>
    <scope>NUCLEOTIDE SEQUENCE [LARGE SCALE GENOMIC DNA]</scope>
    <source>
        <strain evidence="8 9">AD045</strain>
    </source>
</reference>
<feature type="compositionally biased region" description="Basic and acidic residues" evidence="7">
    <location>
        <begin position="598"/>
        <end position="725"/>
    </location>
</feature>
<organism evidence="8 9">
    <name type="scientific">Linnemannia gamsii</name>
    <dbReference type="NCBI Taxonomy" id="64522"/>
    <lineage>
        <taxon>Eukaryota</taxon>
        <taxon>Fungi</taxon>
        <taxon>Fungi incertae sedis</taxon>
        <taxon>Mucoromycota</taxon>
        <taxon>Mortierellomycotina</taxon>
        <taxon>Mortierellomycetes</taxon>
        <taxon>Mortierellales</taxon>
        <taxon>Mortierellaceae</taxon>
        <taxon>Linnemannia</taxon>
    </lineage>
</organism>
<feature type="region of interest" description="Disordered" evidence="7">
    <location>
        <begin position="1415"/>
        <end position="1478"/>
    </location>
</feature>
<evidence type="ECO:0000256" key="6">
    <source>
        <dbReference type="ARBA" id="ARBA00023054"/>
    </source>
</evidence>
<feature type="compositionally biased region" description="Low complexity" evidence="7">
    <location>
        <begin position="1304"/>
        <end position="1330"/>
    </location>
</feature>
<feature type="region of interest" description="Disordered" evidence="7">
    <location>
        <begin position="841"/>
        <end position="965"/>
    </location>
</feature>
<evidence type="ECO:0000256" key="4">
    <source>
        <dbReference type="ARBA" id="ARBA00020733"/>
    </source>
</evidence>
<dbReference type="InterPro" id="IPR052293">
    <property type="entry name" value="SRRP"/>
</dbReference>
<comment type="subcellular location">
    <subcellularLocation>
        <location evidence="1">Cytoplasm</location>
    </subcellularLocation>
</comment>
<dbReference type="EMBL" id="JAAAIM010000279">
    <property type="protein sequence ID" value="KAG0290692.1"/>
    <property type="molecule type" value="Genomic_DNA"/>
</dbReference>
<comment type="similarity">
    <text evidence="2">Belongs to the NST1 family.</text>
</comment>
<feature type="compositionally biased region" description="Gly residues" evidence="7">
    <location>
        <begin position="1454"/>
        <end position="1470"/>
    </location>
</feature>
<feature type="region of interest" description="Disordered" evidence="7">
    <location>
        <begin position="767"/>
        <end position="823"/>
    </location>
</feature>
<feature type="compositionally biased region" description="Polar residues" evidence="7">
    <location>
        <begin position="1106"/>
        <end position="1125"/>
    </location>
</feature>
<dbReference type="CDD" id="cd22249">
    <property type="entry name" value="UDM1_RNF168_RNF169-like"/>
    <property type="match status" value="1"/>
</dbReference>
<feature type="compositionally biased region" description="Basic residues" evidence="7">
    <location>
        <begin position="144"/>
        <end position="155"/>
    </location>
</feature>
<proteinExistence type="inferred from homology"/>
<feature type="compositionally biased region" description="Polar residues" evidence="7">
    <location>
        <begin position="841"/>
        <end position="861"/>
    </location>
</feature>
<keyword evidence="9" id="KW-1185">Reference proteome</keyword>
<evidence type="ECO:0000256" key="5">
    <source>
        <dbReference type="ARBA" id="ARBA00022490"/>
    </source>
</evidence>
<feature type="compositionally biased region" description="Polar residues" evidence="7">
    <location>
        <begin position="978"/>
        <end position="987"/>
    </location>
</feature>
<feature type="compositionally biased region" description="Polar residues" evidence="7">
    <location>
        <begin position="1268"/>
        <end position="1282"/>
    </location>
</feature>
<keyword evidence="6" id="KW-0175">Coiled coil</keyword>
<comment type="caution">
    <text evidence="8">The sequence shown here is derived from an EMBL/GenBank/DDBJ whole genome shotgun (WGS) entry which is preliminary data.</text>
</comment>
<dbReference type="InterPro" id="IPR025279">
    <property type="entry name" value="NST1"/>
</dbReference>
<feature type="region of interest" description="Disordered" evidence="7">
    <location>
        <begin position="1102"/>
        <end position="1143"/>
    </location>
</feature>
<feature type="compositionally biased region" description="Acidic residues" evidence="7">
    <location>
        <begin position="503"/>
        <end position="521"/>
    </location>
</feature>
<feature type="region of interest" description="Disordered" evidence="7">
    <location>
        <begin position="382"/>
        <end position="455"/>
    </location>
</feature>
<feature type="compositionally biased region" description="Acidic residues" evidence="7">
    <location>
        <begin position="397"/>
        <end position="438"/>
    </location>
</feature>
<feature type="region of interest" description="Disordered" evidence="7">
    <location>
        <begin position="978"/>
        <end position="1057"/>
    </location>
</feature>
<keyword evidence="5" id="KW-0963">Cytoplasm</keyword>
<feature type="compositionally biased region" description="Low complexity" evidence="7">
    <location>
        <begin position="769"/>
        <end position="804"/>
    </location>
</feature>
<feature type="compositionally biased region" description="Low complexity" evidence="7">
    <location>
        <begin position="1202"/>
        <end position="1228"/>
    </location>
</feature>
<feature type="compositionally biased region" description="Low complexity" evidence="7">
    <location>
        <begin position="1427"/>
        <end position="1448"/>
    </location>
</feature>
<gene>
    <name evidence="8" type="primary">NST1</name>
    <name evidence="8" type="ORF">BGZ96_005846</name>
</gene>
<evidence type="ECO:0000313" key="8">
    <source>
        <dbReference type="EMBL" id="KAG0290692.1"/>
    </source>
</evidence>
<sequence>MAAHTFAPEDALPPPKSAVIYSRDGRKRSLNIDMTKHFAPSLHDHSMPPPHPANASAGTGATPAGVVRDGSPSETPHSHKGSASSSNHNGLLFGSINASHKKKKKKRSKKKALERIEESEQRTGGHNHSHQHQLQHHADCQHDHAHHRHHDSGHHHHDEDDEDDEDFYSDEEVYDPETPSMASASGAGAASSGGSIHQGTSTTAAASTSQSAGSTASKKKKKKKKKATTHPLPSFVGNSYSQHSHSHNHNHPNSSKAIVPAGHRNGHEHGSMTKHSHDSHAQNDGFWHYSDAEERQRIREFWFQLREEERRSLVRVEKEAVLKKMKEQQRHSCSCSLCGRKRTAIEEELELLYDAYYDELEQYANQQQPSDGHVLAYAQHAPAFEEDELSDESRGSDEEDDEDDEDEDEDDDDEDEEEDDEEEDEYEDEDDEEEYEDEISNRQAPFPYRSGFPNTLQAKGNILTVAEDLLENDGKKFLEMMDRLADRKVQRDDDLMDNRGVYEEYDDEDDGEFEDDGPEEDALTKEQRMEEGRRMFQAFAARMFEQRVLSAYREKVAQERQERLLAELEEESRQEQLREERKEREKERKRDKKRLQRQQKEEERAAKEAQRLAEEKRAQEERERKQEADRKRREEERRVKDEEKRLREEERIKKEEERKRKAKEEKAREVEKERKRKEEQLAKEKEEQLLKEKEEQLAKEKEEQSAKEKEEQAKRAEEDARRQEREAYLKQQLALEQLRQEELRLQEQLAKQELALELELQLEEEQQREALATGTATANNTSTAQDTTPQSPPLKSSSTTSPSSGLATALDEPRSRSPKISSLPLPSSVVEALNDQPALTQGLSTSVHNPSWSNSYPAQPNSQAHAQSQHSLAHQHSMFQQPGQHGLFRPPTHFGHIGGEHDAFSSRIGHSAGRGGFMAGSSHPTHSPFPVTSQHPSSSSQTPQSMGSLRSPGLGPIGYGQSNTSNKQMMTLMNTTNSSAANDLSNKSSSPLHSPSGLGAIGTPINSFGPISPIGHARRTSTPHGPTTDAIKPIQRPVPIGRPKDSTHNAGAGTISSSFDGLTLGLSGLAVGAEIERRSRSPPLNLAGGSALDLDGMVLGNKDSLRSTNGGNESHPYSNDATASTGMRHLDPSEPLQSLSPSNSGSFFTNSFFGSRMNGHAPFMSTGDFSTYGQQQLGHGSAPSAAHFISPYAMNISSPQNQLQHLQQHQRTSQQQHQRTSQQQQQQLYMQQQQQQHYMQELHLQQQQHQLQQHQLQQQQQQQQHQLGLSSPPLNGSNTWGRTNFMRPPHMNGVGPNVSSTMGLSSPPSRTLSPPPALSSSGNVSSGQHSPLMPIGPPSGGAGSHMHQQHSPHGFNHLPSHGLGLSVGSGRKSVGHLPTMRMHGGMDGIDASLLSPRNNSVSGVGQAMDSDRLPNGFSAGFGGHLLQQKQQQQQQQQQQHPHQIHQQHPLGSIGEVGGPTGRAAGGGGGVANETAYSL</sequence>
<feature type="compositionally biased region" description="Basic residues" evidence="7">
    <location>
        <begin position="125"/>
        <end position="135"/>
    </location>
</feature>
<feature type="region of interest" description="Disordered" evidence="7">
    <location>
        <begin position="566"/>
        <end position="725"/>
    </location>
</feature>
<evidence type="ECO:0000313" key="9">
    <source>
        <dbReference type="Proteomes" id="UP001194696"/>
    </source>
</evidence>
<feature type="compositionally biased region" description="Basic and acidic residues" evidence="7">
    <location>
        <begin position="492"/>
        <end position="502"/>
    </location>
</feature>
<accession>A0ABQ7K406</accession>
<feature type="region of interest" description="Disordered" evidence="7">
    <location>
        <begin position="1200"/>
        <end position="1228"/>
    </location>
</feature>
<feature type="compositionally biased region" description="Low complexity" evidence="7">
    <location>
        <begin position="988"/>
        <end position="998"/>
    </location>
</feature>
<feature type="compositionally biased region" description="Basic and acidic residues" evidence="7">
    <location>
        <begin position="111"/>
        <end position="123"/>
    </location>
</feature>